<name>A0A7J7INU1_9RHOD</name>
<proteinExistence type="predicted"/>
<dbReference type="EMBL" id="VWRR01000002">
    <property type="protein sequence ID" value="KAF6004812.1"/>
    <property type="molecule type" value="Genomic_DNA"/>
</dbReference>
<keyword evidence="2" id="KW-1185">Reference proteome</keyword>
<comment type="caution">
    <text evidence="1">The sequence shown here is derived from an EMBL/GenBank/DDBJ whole genome shotgun (WGS) entry which is preliminary data.</text>
</comment>
<dbReference type="AlphaFoldDB" id="A0A7J7INU1"/>
<dbReference type="SUPFAM" id="SSF50978">
    <property type="entry name" value="WD40 repeat-like"/>
    <property type="match status" value="1"/>
</dbReference>
<dbReference type="Gene3D" id="2.130.10.10">
    <property type="entry name" value="YVTN repeat-like/Quinoprotein amine dehydrogenase"/>
    <property type="match status" value="1"/>
</dbReference>
<dbReference type="Proteomes" id="UP000530660">
    <property type="component" value="Unassembled WGS sequence"/>
</dbReference>
<evidence type="ECO:0000313" key="1">
    <source>
        <dbReference type="EMBL" id="KAF6004812.1"/>
    </source>
</evidence>
<dbReference type="OrthoDB" id="167133at2759"/>
<dbReference type="InterPro" id="IPR015943">
    <property type="entry name" value="WD40/YVTN_repeat-like_dom_sf"/>
</dbReference>
<dbReference type="InterPro" id="IPR036322">
    <property type="entry name" value="WD40_repeat_dom_sf"/>
</dbReference>
<evidence type="ECO:0000313" key="2">
    <source>
        <dbReference type="Proteomes" id="UP000530660"/>
    </source>
</evidence>
<protein>
    <submittedName>
        <fullName evidence="1">Uncharacterized protein</fullName>
    </submittedName>
</protein>
<organism evidence="1 2">
    <name type="scientific">Cyanidiococcus yangmingshanensis</name>
    <dbReference type="NCBI Taxonomy" id="2690220"/>
    <lineage>
        <taxon>Eukaryota</taxon>
        <taxon>Rhodophyta</taxon>
        <taxon>Bangiophyceae</taxon>
        <taxon>Cyanidiales</taxon>
        <taxon>Cyanidiaceae</taxon>
        <taxon>Cyanidiococcus</taxon>
    </lineage>
</organism>
<gene>
    <name evidence="1" type="ORF">F1559_002246</name>
</gene>
<sequence>MDSISLDGQESLQSGHAEALDPIFSSSSLLESIPQIEVQRTDHTVAPSADFPSFGTQSTSCFLEDRHTILSNQSLHCNMCTSVPHRLPRLVIHAAGLGLCRETRSHSISWTLSRPAISPDARAVVVGTEEPEELNARQNRLMHINLEPDRTNAAHTEEYFKGALKKAHRKKEKPPETYQWWSCQLDGFLRDIAYARMNTIVLALSRGRLGLVHTNAESLVSGPDKPLLTRHLHRDEIREMILIGDMDHVCTIGFDGQLLLTAFERSFSVADYGTISSSQFPDDQAEVGRASIGRVLSSVRQLKSVGHSTETFTATTDDGGLYLFDLRLPPSRSAICLLETFHDGLFAHDYSGSSASVIVLGYMDGMLCKLDLRTLRELGRVTDRAQKTVGDLRSLTPHHIASFGSPSVVIWQCDDSSESITPEWHGHGFRCEYHSTKSVEAVAGLESLIGAGDVHGPMNILAVTDSFGYLSVFDV</sequence>
<accession>A0A7J7INU1</accession>
<reference evidence="1 2" key="1">
    <citation type="journal article" date="2020" name="J. Phycol.">
        <title>Comparative genome analysis reveals Cyanidiococcus gen. nov., a new extremophilic red algal genus sister to Cyanidioschyzon (Cyanidioschyzonaceae, Rhodophyta).</title>
        <authorList>
            <person name="Liu S.-L."/>
            <person name="Chiang Y.-R."/>
            <person name="Yoon H.S."/>
            <person name="Fu H.-Y."/>
        </authorList>
    </citation>
    <scope>NUCLEOTIDE SEQUENCE [LARGE SCALE GENOMIC DNA]</scope>
    <source>
        <strain evidence="1 2">THAL066</strain>
    </source>
</reference>